<dbReference type="EMBL" id="KZ825390">
    <property type="protein sequence ID" value="RAH41329.1"/>
    <property type="molecule type" value="Genomic_DNA"/>
</dbReference>
<protein>
    <submittedName>
        <fullName evidence="1">Uncharacterized protein</fullName>
    </submittedName>
</protein>
<proteinExistence type="predicted"/>
<gene>
    <name evidence="1" type="ORF">BO95DRAFT_456722</name>
</gene>
<organism evidence="1 2">
    <name type="scientific">Aspergillus brunneoviolaceus CBS 621.78</name>
    <dbReference type="NCBI Taxonomy" id="1450534"/>
    <lineage>
        <taxon>Eukaryota</taxon>
        <taxon>Fungi</taxon>
        <taxon>Dikarya</taxon>
        <taxon>Ascomycota</taxon>
        <taxon>Pezizomycotina</taxon>
        <taxon>Eurotiomycetes</taxon>
        <taxon>Eurotiomycetidae</taxon>
        <taxon>Eurotiales</taxon>
        <taxon>Aspergillaceae</taxon>
        <taxon>Aspergillus</taxon>
        <taxon>Aspergillus subgen. Circumdati</taxon>
    </lineage>
</organism>
<accession>A0ACD1FWI2</accession>
<dbReference type="Proteomes" id="UP000249057">
    <property type="component" value="Unassembled WGS sequence"/>
</dbReference>
<evidence type="ECO:0000313" key="2">
    <source>
        <dbReference type="Proteomes" id="UP000249057"/>
    </source>
</evidence>
<sequence>MTDDALMRERADRRHALARIENLIKNTPTMHVESSVLEAAGICHLTLCLEEDNALHHPRFFQPYQEELPLPENEEELLGFEPDPDRIMWEARAMELFLTKQFYKCGRYAALKYPHNPRPSGGYRKYYAVSVTDYWTGNCPHFKVMLESDAVGDDRLLRGEIMTFTDIMAARLRTKSLRPHIVAPILVVSLMGPRHARVLEAGYDGKTLNIRATRILQLLTRYWLGGACGQTEMEPS</sequence>
<reference evidence="1" key="1">
    <citation type="submission" date="2018-02" db="EMBL/GenBank/DDBJ databases">
        <title>The genomes of Aspergillus section Nigri reveals drivers in fungal speciation.</title>
        <authorList>
            <consortium name="DOE Joint Genome Institute"/>
            <person name="Vesth T.C."/>
            <person name="Nybo J."/>
            <person name="Theobald S."/>
            <person name="Brandl J."/>
            <person name="Frisvad J.C."/>
            <person name="Nielsen K.F."/>
            <person name="Lyhne E.K."/>
            <person name="Kogle M.E."/>
            <person name="Kuo A."/>
            <person name="Riley R."/>
            <person name="Clum A."/>
            <person name="Nolan M."/>
            <person name="Lipzen A."/>
            <person name="Salamov A."/>
            <person name="Henrissat B."/>
            <person name="Wiebenga A."/>
            <person name="De vries R.P."/>
            <person name="Grigoriev I.V."/>
            <person name="Mortensen U.H."/>
            <person name="Andersen M.R."/>
            <person name="Baker S.E."/>
        </authorList>
    </citation>
    <scope>NUCLEOTIDE SEQUENCE</scope>
    <source>
        <strain evidence="1">CBS 621.78</strain>
    </source>
</reference>
<evidence type="ECO:0000313" key="1">
    <source>
        <dbReference type="EMBL" id="RAH41329.1"/>
    </source>
</evidence>
<keyword evidence="2" id="KW-1185">Reference proteome</keyword>
<name>A0ACD1FWI2_9EURO</name>